<dbReference type="AlphaFoldDB" id="A0AAV2QHJ2"/>
<evidence type="ECO:0000256" key="1">
    <source>
        <dbReference type="SAM" id="MobiDB-lite"/>
    </source>
</evidence>
<feature type="compositionally biased region" description="Low complexity" evidence="1">
    <location>
        <begin position="41"/>
        <end position="58"/>
    </location>
</feature>
<feature type="non-terminal residue" evidence="2">
    <location>
        <position position="119"/>
    </location>
</feature>
<gene>
    <name evidence="2" type="ORF">MNOR_LOCUS12121</name>
</gene>
<comment type="caution">
    <text evidence="2">The sequence shown here is derived from an EMBL/GenBank/DDBJ whole genome shotgun (WGS) entry which is preliminary data.</text>
</comment>
<keyword evidence="3" id="KW-1185">Reference proteome</keyword>
<reference evidence="2 3" key="1">
    <citation type="submission" date="2024-05" db="EMBL/GenBank/DDBJ databases">
        <authorList>
            <person name="Wallberg A."/>
        </authorList>
    </citation>
    <scope>NUCLEOTIDE SEQUENCE [LARGE SCALE GENOMIC DNA]</scope>
</reference>
<dbReference type="EMBL" id="CAXKWB010006554">
    <property type="protein sequence ID" value="CAL4083283.1"/>
    <property type="molecule type" value="Genomic_DNA"/>
</dbReference>
<proteinExistence type="predicted"/>
<protein>
    <submittedName>
        <fullName evidence="2">Uncharacterized protein</fullName>
    </submittedName>
</protein>
<feature type="region of interest" description="Disordered" evidence="1">
    <location>
        <begin position="37"/>
        <end position="58"/>
    </location>
</feature>
<dbReference type="Proteomes" id="UP001497623">
    <property type="component" value="Unassembled WGS sequence"/>
</dbReference>
<evidence type="ECO:0000313" key="2">
    <source>
        <dbReference type="EMBL" id="CAL4083283.1"/>
    </source>
</evidence>
<evidence type="ECO:0000313" key="3">
    <source>
        <dbReference type="Proteomes" id="UP001497623"/>
    </source>
</evidence>
<accession>A0AAV2QHJ2</accession>
<organism evidence="2 3">
    <name type="scientific">Meganyctiphanes norvegica</name>
    <name type="common">Northern krill</name>
    <name type="synonym">Thysanopoda norvegica</name>
    <dbReference type="NCBI Taxonomy" id="48144"/>
    <lineage>
        <taxon>Eukaryota</taxon>
        <taxon>Metazoa</taxon>
        <taxon>Ecdysozoa</taxon>
        <taxon>Arthropoda</taxon>
        <taxon>Crustacea</taxon>
        <taxon>Multicrustacea</taxon>
        <taxon>Malacostraca</taxon>
        <taxon>Eumalacostraca</taxon>
        <taxon>Eucarida</taxon>
        <taxon>Euphausiacea</taxon>
        <taxon>Euphausiidae</taxon>
        <taxon>Meganyctiphanes</taxon>
    </lineage>
</organism>
<feature type="non-terminal residue" evidence="2">
    <location>
        <position position="1"/>
    </location>
</feature>
<name>A0AAV2QHJ2_MEGNR</name>
<sequence length="119" mass="12830">FEDGCIYGSDYTEHFLTECRCEGSFCNTDNFCEQCDPPTTPGTTEPPTTTDATPATTSESTTTLSCYHCIDCDTVDEDTTPIVEDNFLSCSTIAFLNNGEVIRGGSQDAHPDGECLVTS</sequence>